<organism evidence="1 2">
    <name type="scientific">Clunio marinus</name>
    <dbReference type="NCBI Taxonomy" id="568069"/>
    <lineage>
        <taxon>Eukaryota</taxon>
        <taxon>Metazoa</taxon>
        <taxon>Ecdysozoa</taxon>
        <taxon>Arthropoda</taxon>
        <taxon>Hexapoda</taxon>
        <taxon>Insecta</taxon>
        <taxon>Pterygota</taxon>
        <taxon>Neoptera</taxon>
        <taxon>Endopterygota</taxon>
        <taxon>Diptera</taxon>
        <taxon>Nematocera</taxon>
        <taxon>Chironomoidea</taxon>
        <taxon>Chironomidae</taxon>
        <taxon>Clunio</taxon>
    </lineage>
</organism>
<evidence type="ECO:0000313" key="2">
    <source>
        <dbReference type="Proteomes" id="UP000183832"/>
    </source>
</evidence>
<sequence>MYSNISSNGISIDQLIKNLFKCILKTSLKASCMKTSEDGRKHATERVDGTKGIVVYMSFMRRSRFALQTFSHQFLKRFLQGTLLDNELYIKRHVDMPK</sequence>
<dbReference type="EMBL" id="CVRI01000061">
    <property type="protein sequence ID" value="CRL04009.1"/>
    <property type="molecule type" value="Genomic_DNA"/>
</dbReference>
<dbReference type="Proteomes" id="UP000183832">
    <property type="component" value="Unassembled WGS sequence"/>
</dbReference>
<name>A0A1J1IZK6_9DIPT</name>
<keyword evidence="2" id="KW-1185">Reference proteome</keyword>
<gene>
    <name evidence="1" type="ORF">CLUMA_CG017127</name>
</gene>
<protein>
    <submittedName>
        <fullName evidence="1">CLUMA_CG017127, isoform A</fullName>
    </submittedName>
</protein>
<reference evidence="1 2" key="1">
    <citation type="submission" date="2015-04" db="EMBL/GenBank/DDBJ databases">
        <authorList>
            <person name="Syromyatnikov M.Y."/>
            <person name="Popov V.N."/>
        </authorList>
    </citation>
    <scope>NUCLEOTIDE SEQUENCE [LARGE SCALE GENOMIC DNA]</scope>
</reference>
<proteinExistence type="predicted"/>
<dbReference type="AlphaFoldDB" id="A0A1J1IZK6"/>
<accession>A0A1J1IZK6</accession>
<evidence type="ECO:0000313" key="1">
    <source>
        <dbReference type="EMBL" id="CRL04009.1"/>
    </source>
</evidence>